<keyword evidence="1" id="KW-1133">Transmembrane helix</keyword>
<feature type="transmembrane region" description="Helical" evidence="1">
    <location>
        <begin position="454"/>
        <end position="474"/>
    </location>
</feature>
<feature type="transmembrane region" description="Helical" evidence="1">
    <location>
        <begin position="135"/>
        <end position="154"/>
    </location>
</feature>
<evidence type="ECO:0000313" key="3">
    <source>
        <dbReference type="EMBL" id="THG32020.1"/>
    </source>
</evidence>
<feature type="transmembrane region" description="Helical" evidence="1">
    <location>
        <begin position="112"/>
        <end position="129"/>
    </location>
</feature>
<keyword evidence="1" id="KW-0472">Membrane</keyword>
<feature type="transmembrane region" description="Helical" evidence="1">
    <location>
        <begin position="291"/>
        <end position="307"/>
    </location>
</feature>
<evidence type="ECO:0000313" key="2">
    <source>
        <dbReference type="EMBL" id="THG30783.1"/>
    </source>
</evidence>
<keyword evidence="4" id="KW-1185">Reference proteome</keyword>
<dbReference type="Proteomes" id="UP000309133">
    <property type="component" value="Unassembled WGS sequence"/>
</dbReference>
<feature type="transmembrane region" description="Helical" evidence="1">
    <location>
        <begin position="209"/>
        <end position="231"/>
    </location>
</feature>
<feature type="transmembrane region" description="Helical" evidence="1">
    <location>
        <begin position="418"/>
        <end position="442"/>
    </location>
</feature>
<dbReference type="EMBL" id="SSSM01000003">
    <property type="protein sequence ID" value="THG32020.1"/>
    <property type="molecule type" value="Genomic_DNA"/>
</dbReference>
<dbReference type="EMBL" id="SSSM01000004">
    <property type="protein sequence ID" value="THG30783.1"/>
    <property type="molecule type" value="Genomic_DNA"/>
</dbReference>
<comment type="caution">
    <text evidence="2">The sequence shown here is derived from an EMBL/GenBank/DDBJ whole genome shotgun (WGS) entry which is preliminary data.</text>
</comment>
<sequence>MTLATRRPSGPPSTSRFDAGIGWLVIRFRRHALRRVPPPLAVLIVLCWAFSGALAWLLLLPGFADAVMKSPIGFPTPAWFMSGLLICAAALAASWTAVLLDAPRRSRPVGTAIVRIGFPATLPMLALAADREWVALSIAAVSAAGAIALGLAPREPATREHGTRAGRDRAVGTRVGAARVALGAFLSAVPWVIAAWFELRAPFIGFAGWIWIELMPLATGAAAFIGFYALVSVTRSRQTRLPWIARTDHSPWVVAIVFLIAAGIIAARITFANGFFNETEAMTWVIRRNWSWLHAALVAAAIAVLALRPAPGPLAAEDTRVSMTGIRLAGSWSLLVWSAVGVTGVISLLITAQPFVWDGFVDVDAWVSLIVVLALAAIVMLPRFRRTVDRPIALISAFYLVPILTVIAVGVGDDPALVPFWATAQQVVVLLVGIGGALALVNLMTRRRVVPSSVILRMIVVPIIAVHAGEALPFFLSKPLGLATVAIGLVVTVFVAAPKVSSDPHTHGRALLTLASAQLAAALLATLGTASLLGGDVATVLATQWLTVPIVVATLLVRRRRMTSESSIILV</sequence>
<feature type="transmembrane region" description="Helical" evidence="1">
    <location>
        <begin position="79"/>
        <end position="100"/>
    </location>
</feature>
<feature type="transmembrane region" description="Helical" evidence="1">
    <location>
        <begin position="175"/>
        <end position="197"/>
    </location>
</feature>
<protein>
    <submittedName>
        <fullName evidence="2">Uncharacterized protein</fullName>
    </submittedName>
</protein>
<evidence type="ECO:0000313" key="4">
    <source>
        <dbReference type="Proteomes" id="UP000309133"/>
    </source>
</evidence>
<feature type="transmembrane region" description="Helical" evidence="1">
    <location>
        <begin position="252"/>
        <end position="271"/>
    </location>
</feature>
<name>A0A4S4FK34_9MICO</name>
<organism evidence="2 4">
    <name type="scientific">Naasia lichenicola</name>
    <dbReference type="NCBI Taxonomy" id="2565933"/>
    <lineage>
        <taxon>Bacteria</taxon>
        <taxon>Bacillati</taxon>
        <taxon>Actinomycetota</taxon>
        <taxon>Actinomycetes</taxon>
        <taxon>Micrococcales</taxon>
        <taxon>Microbacteriaceae</taxon>
        <taxon>Naasia</taxon>
    </lineage>
</organism>
<feature type="transmembrane region" description="Helical" evidence="1">
    <location>
        <begin position="537"/>
        <end position="557"/>
    </location>
</feature>
<evidence type="ECO:0000256" key="1">
    <source>
        <dbReference type="SAM" id="Phobius"/>
    </source>
</evidence>
<dbReference type="AlphaFoldDB" id="A0A4S4FK34"/>
<feature type="transmembrane region" description="Helical" evidence="1">
    <location>
        <begin position="40"/>
        <end position="59"/>
    </location>
</feature>
<accession>A0A4S4FK34</accession>
<gene>
    <name evidence="3" type="ORF">E6C64_08235</name>
    <name evidence="2" type="ORF">E6C64_09090</name>
</gene>
<feature type="transmembrane region" description="Helical" evidence="1">
    <location>
        <begin position="510"/>
        <end position="531"/>
    </location>
</feature>
<reference evidence="2 4" key="1">
    <citation type="submission" date="2019-04" db="EMBL/GenBank/DDBJ databases">
        <authorList>
            <person name="Jiang L."/>
        </authorList>
    </citation>
    <scope>NUCLEOTIDE SEQUENCE [LARGE SCALE GENOMIC DNA]</scope>
    <source>
        <strain evidence="2 4">YIM 131853</strain>
    </source>
</reference>
<feature type="transmembrane region" description="Helical" evidence="1">
    <location>
        <begin position="363"/>
        <end position="381"/>
    </location>
</feature>
<dbReference type="RefSeq" id="WP_136427140.1">
    <property type="nucleotide sequence ID" value="NZ_SSSM01000003.1"/>
</dbReference>
<feature type="transmembrane region" description="Helical" evidence="1">
    <location>
        <begin position="480"/>
        <end position="498"/>
    </location>
</feature>
<feature type="transmembrane region" description="Helical" evidence="1">
    <location>
        <begin position="328"/>
        <end position="351"/>
    </location>
</feature>
<proteinExistence type="predicted"/>
<keyword evidence="1" id="KW-0812">Transmembrane</keyword>
<feature type="transmembrane region" description="Helical" evidence="1">
    <location>
        <begin position="393"/>
        <end position="412"/>
    </location>
</feature>